<dbReference type="GO" id="GO:0004672">
    <property type="term" value="F:protein kinase activity"/>
    <property type="evidence" value="ECO:0007669"/>
    <property type="project" value="InterPro"/>
</dbReference>
<keyword evidence="4" id="KW-1185">Reference proteome</keyword>
<dbReference type="PANTHER" id="PTHR45707:SF43">
    <property type="entry name" value="PROTEIN KINASE DOMAIN-CONTAINING PROTEIN"/>
    <property type="match status" value="1"/>
</dbReference>
<gene>
    <name evidence="3" type="primary">gb25560</name>
    <name evidence="3" type="ORF">PR202_gb25560</name>
</gene>
<keyword evidence="1" id="KW-0067">ATP-binding</keyword>
<dbReference type="InterPro" id="IPR017441">
    <property type="entry name" value="Protein_kinase_ATP_BS"/>
</dbReference>
<dbReference type="Proteomes" id="UP001054889">
    <property type="component" value="Unassembled WGS sequence"/>
</dbReference>
<dbReference type="PROSITE" id="PS50011">
    <property type="entry name" value="PROTEIN_KINASE_DOM"/>
    <property type="match status" value="1"/>
</dbReference>
<dbReference type="AlphaFoldDB" id="A0AAV5FNZ5"/>
<accession>A0AAV5FNZ5</accession>
<reference evidence="3" key="2">
    <citation type="submission" date="2021-12" db="EMBL/GenBank/DDBJ databases">
        <title>Resequencing data analysis of finger millet.</title>
        <authorList>
            <person name="Hatakeyama M."/>
            <person name="Aluri S."/>
            <person name="Balachadran M.T."/>
            <person name="Sivarajan S.R."/>
            <person name="Poveda L."/>
            <person name="Shimizu-Inatsugi R."/>
            <person name="Schlapbach R."/>
            <person name="Sreeman S.M."/>
            <person name="Shimizu K.K."/>
        </authorList>
    </citation>
    <scope>NUCLEOTIDE SEQUENCE</scope>
</reference>
<feature type="binding site" evidence="1">
    <location>
        <position position="63"/>
    </location>
    <ligand>
        <name>ATP</name>
        <dbReference type="ChEBI" id="CHEBI:30616"/>
    </ligand>
</feature>
<protein>
    <recommendedName>
        <fullName evidence="2">Protein kinase domain-containing protein</fullName>
    </recommendedName>
</protein>
<feature type="domain" description="Protein kinase" evidence="2">
    <location>
        <begin position="35"/>
        <end position="232"/>
    </location>
</feature>
<dbReference type="Gene3D" id="1.10.510.10">
    <property type="entry name" value="Transferase(Phosphotransferase) domain 1"/>
    <property type="match status" value="1"/>
</dbReference>
<dbReference type="Gene3D" id="3.30.200.20">
    <property type="entry name" value="Phosphorylase Kinase, domain 1"/>
    <property type="match status" value="1"/>
</dbReference>
<dbReference type="GO" id="GO:0005524">
    <property type="term" value="F:ATP binding"/>
    <property type="evidence" value="ECO:0007669"/>
    <property type="project" value="UniProtKB-UniRule"/>
</dbReference>
<dbReference type="PROSITE" id="PS00107">
    <property type="entry name" value="PROTEIN_KINASE_ATP"/>
    <property type="match status" value="1"/>
</dbReference>
<organism evidence="3 4">
    <name type="scientific">Eleusine coracana subsp. coracana</name>
    <dbReference type="NCBI Taxonomy" id="191504"/>
    <lineage>
        <taxon>Eukaryota</taxon>
        <taxon>Viridiplantae</taxon>
        <taxon>Streptophyta</taxon>
        <taxon>Embryophyta</taxon>
        <taxon>Tracheophyta</taxon>
        <taxon>Spermatophyta</taxon>
        <taxon>Magnoliopsida</taxon>
        <taxon>Liliopsida</taxon>
        <taxon>Poales</taxon>
        <taxon>Poaceae</taxon>
        <taxon>PACMAD clade</taxon>
        <taxon>Chloridoideae</taxon>
        <taxon>Cynodonteae</taxon>
        <taxon>Eleusininae</taxon>
        <taxon>Eleusine</taxon>
    </lineage>
</organism>
<name>A0AAV5FNZ5_ELECO</name>
<dbReference type="PANTHER" id="PTHR45707">
    <property type="entry name" value="C2 CALCIUM/LIPID-BINDING PLANT PHOSPHORIBOSYLTRANSFERASE FAMILY PROTEIN"/>
    <property type="match status" value="1"/>
</dbReference>
<comment type="caution">
    <text evidence="3">The sequence shown here is derived from an EMBL/GenBank/DDBJ whole genome shotgun (WGS) entry which is preliminary data.</text>
</comment>
<sequence>MGDQTSEAEDLENVFVDASREPIRISYAAIKHITKNFAQVIGHGGFGVVYLGSLKNGLVAVKKLSIPNDFSDKQFLDNQFLEEVTCLKKAKHKNIVRLIGYCVDTQGELMDIEGKLKIVEMPQWVLCFEYVPNGNLHHYLKDLNPANVLLGPGMEPKITDFGLSRFADKEQATLITTKVFGTLSSPLLLSTTAAWRATTFLISNIAVDRLGTTDRLGPAYPPRRGGRPPLGT</sequence>
<evidence type="ECO:0000259" key="2">
    <source>
        <dbReference type="PROSITE" id="PS50011"/>
    </source>
</evidence>
<dbReference type="Pfam" id="PF00069">
    <property type="entry name" value="Pkinase"/>
    <property type="match status" value="1"/>
</dbReference>
<dbReference type="InterPro" id="IPR011009">
    <property type="entry name" value="Kinase-like_dom_sf"/>
</dbReference>
<dbReference type="EMBL" id="BQKI01000090">
    <property type="protein sequence ID" value="GJN36677.1"/>
    <property type="molecule type" value="Genomic_DNA"/>
</dbReference>
<evidence type="ECO:0000313" key="4">
    <source>
        <dbReference type="Proteomes" id="UP001054889"/>
    </source>
</evidence>
<proteinExistence type="predicted"/>
<evidence type="ECO:0000313" key="3">
    <source>
        <dbReference type="EMBL" id="GJN36677.1"/>
    </source>
</evidence>
<reference evidence="3" key="1">
    <citation type="journal article" date="2018" name="DNA Res.">
        <title>Multiple hybrid de novo genome assembly of finger millet, an orphan allotetraploid crop.</title>
        <authorList>
            <person name="Hatakeyama M."/>
            <person name="Aluri S."/>
            <person name="Balachadran M.T."/>
            <person name="Sivarajan S.R."/>
            <person name="Patrignani A."/>
            <person name="Gruter S."/>
            <person name="Poveda L."/>
            <person name="Shimizu-Inatsugi R."/>
            <person name="Baeten J."/>
            <person name="Francoijs K.J."/>
            <person name="Nataraja K.N."/>
            <person name="Reddy Y.A.N."/>
            <person name="Phadnis S."/>
            <person name="Ravikumar R.L."/>
            <person name="Schlapbach R."/>
            <person name="Sreeman S.M."/>
            <person name="Shimizu K.K."/>
        </authorList>
    </citation>
    <scope>NUCLEOTIDE SEQUENCE</scope>
</reference>
<dbReference type="SUPFAM" id="SSF56112">
    <property type="entry name" value="Protein kinase-like (PK-like)"/>
    <property type="match status" value="1"/>
</dbReference>
<dbReference type="InterPro" id="IPR000719">
    <property type="entry name" value="Prot_kinase_dom"/>
</dbReference>
<keyword evidence="1" id="KW-0547">Nucleotide-binding</keyword>
<evidence type="ECO:0000256" key="1">
    <source>
        <dbReference type="PROSITE-ProRule" id="PRU10141"/>
    </source>
</evidence>